<organism evidence="1">
    <name type="scientific">Myoviridae sp. ctY1522</name>
    <dbReference type="NCBI Taxonomy" id="2825124"/>
    <lineage>
        <taxon>Viruses</taxon>
        <taxon>Duplodnaviria</taxon>
        <taxon>Heunggongvirae</taxon>
        <taxon>Uroviricota</taxon>
        <taxon>Caudoviricetes</taxon>
    </lineage>
</organism>
<reference evidence="1" key="1">
    <citation type="journal article" date="2021" name="Proc. Natl. Acad. Sci. U.S.A.">
        <title>A Catalog of Tens of Thousands of Viruses from Human Metagenomes Reveals Hidden Associations with Chronic Diseases.</title>
        <authorList>
            <person name="Tisza M.J."/>
            <person name="Buck C.B."/>
        </authorList>
    </citation>
    <scope>NUCLEOTIDE SEQUENCE</scope>
    <source>
        <strain evidence="1">CtY1522</strain>
    </source>
</reference>
<name>A0A8S5TR09_9CAUD</name>
<dbReference type="EMBL" id="BK015906">
    <property type="protein sequence ID" value="DAF84607.1"/>
    <property type="molecule type" value="Genomic_DNA"/>
</dbReference>
<proteinExistence type="predicted"/>
<sequence>MPYFSRLSDTSMSRDMVSTFGGYNHNLKINDGEWFDDENMSARYFPVLATRGKRGKYADVTALHGMIAKDALGYVDGDTLYYNGNAVAGLTLSTLDGMVPKQLISMGALIVIFPDKKWYNTQDGTYGSLEASYESSGTVTMEMCRYDGADFGDYTVSASEPVEPENGDFWLDTSGQTHVLKQYSETSAMWMQVATTYVRISCTGIGAPFSVGDGVTVAGLTAAGDAKEPVERLNATSKIIGKGDDYIVLIGIIDQQHTQTETVTVKRSVPQMDYVIEHNNRLWGCFYGVRDGKSLNEIYASALGDPKNWNVFTGIASDSYTVSLGTDGVFTGAVSYQGRPTFFKEQCVHIITGSVPSNFGLETDVWAGVQDGSYRSIVNVSGVLYYKAPTGIFRFAGSQPDKISDAFGDEQYRNAVSGGIGTMYYTSMQDDSGKWHMFTYDAKRGIWHHEDNTHATFFANVDTDLYFGDADASEIRTVYGTGEAEDDFDWSVTSGIIGFETPDFKYVGRINLRLQMAAESFARFFIEYDSDGQWIPAGCLDAERLRTITLPICPHRCDHFRLRICGTGEFKLYSITKIIENGSDY</sequence>
<protein>
    <submittedName>
        <fullName evidence="1">Stabilization protein</fullName>
    </submittedName>
</protein>
<accession>A0A8S5TR09</accession>
<evidence type="ECO:0000313" key="1">
    <source>
        <dbReference type="EMBL" id="DAF84607.1"/>
    </source>
</evidence>